<proteinExistence type="inferred from homology"/>
<dbReference type="Gene3D" id="1.10.10.250">
    <property type="entry name" value="Ribosomal protein L11, C-terminal domain"/>
    <property type="match status" value="1"/>
</dbReference>
<dbReference type="SUPFAM" id="SSF54747">
    <property type="entry name" value="Ribosomal L11/L12e N-terminal domain"/>
    <property type="match status" value="1"/>
</dbReference>
<evidence type="ECO:0000313" key="8">
    <source>
        <dbReference type="Proteomes" id="UP001153365"/>
    </source>
</evidence>
<name>A0AAV0B1W2_PHAPC</name>
<accession>A0AAV0B1W2</accession>
<keyword evidence="8" id="KW-1185">Reference proteome</keyword>
<dbReference type="InterPro" id="IPR006519">
    <property type="entry name" value="Ribosomal_uL11_bac-typ"/>
</dbReference>
<dbReference type="Pfam" id="PF00298">
    <property type="entry name" value="Ribosomal_L11"/>
    <property type="match status" value="1"/>
</dbReference>
<feature type="domain" description="Large ribosomal subunit protein uL11 N-terminal" evidence="6">
    <location>
        <begin position="11"/>
        <end position="69"/>
    </location>
</feature>
<dbReference type="NCBIfam" id="TIGR01632">
    <property type="entry name" value="L11_bact"/>
    <property type="match status" value="1"/>
</dbReference>
<gene>
    <name evidence="7" type="ORF">PPACK8108_LOCUS9786</name>
</gene>
<evidence type="ECO:0000256" key="1">
    <source>
        <dbReference type="ARBA" id="ARBA00010537"/>
    </source>
</evidence>
<dbReference type="Gene3D" id="3.30.1550.10">
    <property type="entry name" value="Ribosomal protein L11/L12, N-terminal domain"/>
    <property type="match status" value="1"/>
</dbReference>
<feature type="domain" description="Large ribosomal subunit protein uL11 C-terminal" evidence="5">
    <location>
        <begin position="75"/>
        <end position="145"/>
    </location>
</feature>
<dbReference type="Pfam" id="PF03946">
    <property type="entry name" value="Ribosomal_L11_N"/>
    <property type="match status" value="1"/>
</dbReference>
<keyword evidence="2 4" id="KW-0689">Ribosomal protein</keyword>
<dbReference type="InterPro" id="IPR036796">
    <property type="entry name" value="Ribosomal_uL11_N_sf"/>
</dbReference>
<comment type="similarity">
    <text evidence="1 4">Belongs to the universal ribosomal protein uL11 family.</text>
</comment>
<dbReference type="InterPro" id="IPR020783">
    <property type="entry name" value="Ribosomal_uL11_C"/>
</dbReference>
<protein>
    <submittedName>
        <fullName evidence="7">Ribosomal protein L11, N-terminal domain-domain-containing protein</fullName>
    </submittedName>
</protein>
<sequence length="149" mass="16097">MAVKSTGTAYVRLIVEAGKATPSPPVGPALGARGVKAIDFCKLFNAQTAHIETSTPMRVKMKIESDRSFKFEILSPPTSYLLMRCLSISKGSSDPNRSISTLVGQISLKYIYQLALIKSSDPGMSHIPIQSISRSIVTQAKNMGIRTVP</sequence>
<dbReference type="GO" id="GO:0005762">
    <property type="term" value="C:mitochondrial large ribosomal subunit"/>
    <property type="evidence" value="ECO:0007669"/>
    <property type="project" value="TreeGrafter"/>
</dbReference>
<dbReference type="Proteomes" id="UP001153365">
    <property type="component" value="Unassembled WGS sequence"/>
</dbReference>
<reference evidence="7" key="1">
    <citation type="submission" date="2022-06" db="EMBL/GenBank/DDBJ databases">
        <authorList>
            <consortium name="SYNGENTA / RWTH Aachen University"/>
        </authorList>
    </citation>
    <scope>NUCLEOTIDE SEQUENCE</scope>
</reference>
<dbReference type="PANTHER" id="PTHR11661:SF1">
    <property type="entry name" value="LARGE RIBOSOMAL SUBUNIT PROTEIN UL11M"/>
    <property type="match status" value="1"/>
</dbReference>
<dbReference type="CDD" id="cd00349">
    <property type="entry name" value="Ribosomal_L11"/>
    <property type="match status" value="1"/>
</dbReference>
<evidence type="ECO:0000256" key="3">
    <source>
        <dbReference type="ARBA" id="ARBA00023274"/>
    </source>
</evidence>
<organism evidence="7 8">
    <name type="scientific">Phakopsora pachyrhizi</name>
    <name type="common">Asian soybean rust disease fungus</name>
    <dbReference type="NCBI Taxonomy" id="170000"/>
    <lineage>
        <taxon>Eukaryota</taxon>
        <taxon>Fungi</taxon>
        <taxon>Dikarya</taxon>
        <taxon>Basidiomycota</taxon>
        <taxon>Pucciniomycotina</taxon>
        <taxon>Pucciniomycetes</taxon>
        <taxon>Pucciniales</taxon>
        <taxon>Phakopsoraceae</taxon>
        <taxon>Phakopsora</taxon>
    </lineage>
</organism>
<dbReference type="HAMAP" id="MF_00736">
    <property type="entry name" value="Ribosomal_uL11"/>
    <property type="match status" value="1"/>
</dbReference>
<evidence type="ECO:0000313" key="7">
    <source>
        <dbReference type="EMBL" id="CAH7674856.1"/>
    </source>
</evidence>
<comment type="caution">
    <text evidence="7">The sequence shown here is derived from an EMBL/GenBank/DDBJ whole genome shotgun (WGS) entry which is preliminary data.</text>
</comment>
<evidence type="ECO:0000259" key="6">
    <source>
        <dbReference type="Pfam" id="PF03946"/>
    </source>
</evidence>
<dbReference type="InterPro" id="IPR020784">
    <property type="entry name" value="Ribosomal_uL11_N"/>
</dbReference>
<dbReference type="InterPro" id="IPR036769">
    <property type="entry name" value="Ribosomal_uL11_C_sf"/>
</dbReference>
<keyword evidence="3 4" id="KW-0687">Ribonucleoprotein</keyword>
<dbReference type="SMART" id="SM00649">
    <property type="entry name" value="RL11"/>
    <property type="match status" value="1"/>
</dbReference>
<dbReference type="EMBL" id="CALTRL010002146">
    <property type="protein sequence ID" value="CAH7674856.1"/>
    <property type="molecule type" value="Genomic_DNA"/>
</dbReference>
<dbReference type="SUPFAM" id="SSF46906">
    <property type="entry name" value="Ribosomal protein L11, C-terminal domain"/>
    <property type="match status" value="1"/>
</dbReference>
<evidence type="ECO:0000259" key="5">
    <source>
        <dbReference type="Pfam" id="PF00298"/>
    </source>
</evidence>
<dbReference type="AlphaFoldDB" id="A0AAV0B1W2"/>
<dbReference type="InterPro" id="IPR000911">
    <property type="entry name" value="Ribosomal_uL11"/>
</dbReference>
<dbReference type="GO" id="GO:0006412">
    <property type="term" value="P:translation"/>
    <property type="evidence" value="ECO:0007669"/>
    <property type="project" value="InterPro"/>
</dbReference>
<evidence type="ECO:0000256" key="2">
    <source>
        <dbReference type="ARBA" id="ARBA00022980"/>
    </source>
</evidence>
<evidence type="ECO:0000256" key="4">
    <source>
        <dbReference type="RuleBase" id="RU003978"/>
    </source>
</evidence>
<dbReference type="PANTHER" id="PTHR11661">
    <property type="entry name" value="60S RIBOSOMAL PROTEIN L12"/>
    <property type="match status" value="1"/>
</dbReference>
<dbReference type="GO" id="GO:0003735">
    <property type="term" value="F:structural constituent of ribosome"/>
    <property type="evidence" value="ECO:0007669"/>
    <property type="project" value="InterPro"/>
</dbReference>
<dbReference type="GO" id="GO:0070180">
    <property type="term" value="F:large ribosomal subunit rRNA binding"/>
    <property type="evidence" value="ECO:0007669"/>
    <property type="project" value="TreeGrafter"/>
</dbReference>